<name>A0A6C0K312_9ZZZZ</name>
<protein>
    <submittedName>
        <fullName evidence="2">Uncharacterized protein</fullName>
    </submittedName>
</protein>
<evidence type="ECO:0000256" key="1">
    <source>
        <dbReference type="SAM" id="MobiDB-lite"/>
    </source>
</evidence>
<dbReference type="AlphaFoldDB" id="A0A6C0K312"/>
<proteinExistence type="predicted"/>
<reference evidence="2" key="1">
    <citation type="journal article" date="2020" name="Nature">
        <title>Giant virus diversity and host interactions through global metagenomics.</title>
        <authorList>
            <person name="Schulz F."/>
            <person name="Roux S."/>
            <person name="Paez-Espino D."/>
            <person name="Jungbluth S."/>
            <person name="Walsh D.A."/>
            <person name="Denef V.J."/>
            <person name="McMahon K.D."/>
            <person name="Konstantinidis K.T."/>
            <person name="Eloe-Fadrosh E.A."/>
            <person name="Kyrpides N.C."/>
            <person name="Woyke T."/>
        </authorList>
    </citation>
    <scope>NUCLEOTIDE SEQUENCE</scope>
    <source>
        <strain evidence="2">GVMAG-S-1101165-84</strain>
    </source>
</reference>
<feature type="region of interest" description="Disordered" evidence="1">
    <location>
        <begin position="470"/>
        <end position="495"/>
    </location>
</feature>
<accession>A0A6C0K312</accession>
<dbReference type="EMBL" id="MN740778">
    <property type="protein sequence ID" value="QHU11077.1"/>
    <property type="molecule type" value="Genomic_DNA"/>
</dbReference>
<organism evidence="2">
    <name type="scientific">viral metagenome</name>
    <dbReference type="NCBI Taxonomy" id="1070528"/>
    <lineage>
        <taxon>unclassified sequences</taxon>
        <taxon>metagenomes</taxon>
        <taxon>organismal metagenomes</taxon>
    </lineage>
</organism>
<evidence type="ECO:0000313" key="2">
    <source>
        <dbReference type="EMBL" id="QHU11077.1"/>
    </source>
</evidence>
<sequence length="495" mass="54684">MSAAEEGLRWLLTIMASKKMGTGERLMADNYNNLDTYIKTQLPNPPETQETIGKVAAAWYSPDKKPPEFYRVLNEEEVKSLKSDDRTMYTKGLLTCDKMLSSAKIRFSKLIRAANAWEQELKQEKESAPENLYRTLLNSINAFRAVKPAPPGGDWNTSKTRLFFTDKTIHAKFIEAIQGEIGESSIDLKYMLFRAKSVLAINIIMDLVDYPLGIKNDAWSKVSYAVSQIDKPYSTQYLKILATFLVHGAAAVNKLDKSQVQFPTLILDDTRSLVTDIHSESRDFKLHWSRSLYALSFRDRATVIKASINNGSKTPKEYSQVMAYLDKDYYWWQTYPARKEQKSLDPLCAHIHEISNANINNASAAVSSVAAAAGIVPIEPSAAGVGSVEASIAIRPSERSIANSAAILVAAEKAAAEQAAAAEKAAANAATLAAEKAAEKAAAFAARQAEAIKQFSVKPSGCFGLGCFGRSRKGGRRRLKKHRKTRRRSKKRSTA</sequence>